<evidence type="ECO:0000256" key="5">
    <source>
        <dbReference type="ARBA" id="ARBA00023136"/>
    </source>
</evidence>
<dbReference type="Proteomes" id="UP000051027">
    <property type="component" value="Unassembled WGS sequence"/>
</dbReference>
<evidence type="ECO:0000256" key="4">
    <source>
        <dbReference type="ARBA" id="ARBA00023065"/>
    </source>
</evidence>
<keyword evidence="4 8" id="KW-0406">Ion transport</keyword>
<evidence type="ECO:0000256" key="3">
    <source>
        <dbReference type="ARBA" id="ARBA00022781"/>
    </source>
</evidence>
<dbReference type="Pfam" id="PF00213">
    <property type="entry name" value="OSCP"/>
    <property type="match status" value="1"/>
</dbReference>
<comment type="caution">
    <text evidence="9">The sequence shown here is derived from an EMBL/GenBank/DDBJ whole genome shotgun (WGS) entry which is preliminary data.</text>
</comment>
<evidence type="ECO:0000313" key="9">
    <source>
        <dbReference type="EMBL" id="KRO95482.1"/>
    </source>
</evidence>
<reference evidence="9 10" key="1">
    <citation type="submission" date="2015-10" db="EMBL/GenBank/DDBJ databases">
        <title>Metagenome-Assembled Genomes uncover a global brackish microbiome.</title>
        <authorList>
            <person name="Hugerth L.W."/>
            <person name="Larsson J."/>
            <person name="Alneberg J."/>
            <person name="Lindh M.V."/>
            <person name="Legrand C."/>
            <person name="Pinhassi J."/>
            <person name="Andersson A.F."/>
        </authorList>
    </citation>
    <scope>NUCLEOTIDE SEQUENCE [LARGE SCALE GENOMIC DNA]</scope>
    <source>
        <strain evidence="9">BACL1 MAG-120820-bin45</strain>
    </source>
</reference>
<keyword evidence="2 8" id="KW-0813">Transport</keyword>
<gene>
    <name evidence="8" type="primary">atpH</name>
    <name evidence="9" type="ORF">ABS10_01840</name>
</gene>
<dbReference type="EMBL" id="LICS01000029">
    <property type="protein sequence ID" value="KRO95482.1"/>
    <property type="molecule type" value="Genomic_DNA"/>
</dbReference>
<dbReference type="HAMAP" id="MF_01416">
    <property type="entry name" value="ATP_synth_delta_bact"/>
    <property type="match status" value="1"/>
</dbReference>
<comment type="subcellular location">
    <subcellularLocation>
        <location evidence="8">Cell membrane</location>
        <topology evidence="8">Peripheral membrane protein</topology>
    </subcellularLocation>
    <subcellularLocation>
        <location evidence="1">Membrane</location>
    </subcellularLocation>
</comment>
<dbReference type="AlphaFoldDB" id="A0A0R2UDH8"/>
<dbReference type="PRINTS" id="PR00125">
    <property type="entry name" value="ATPASEDELTA"/>
</dbReference>
<evidence type="ECO:0000256" key="8">
    <source>
        <dbReference type="HAMAP-Rule" id="MF_01416"/>
    </source>
</evidence>
<accession>A0A0R2UDH8</accession>
<dbReference type="GO" id="GO:0046933">
    <property type="term" value="F:proton-transporting ATP synthase activity, rotational mechanism"/>
    <property type="evidence" value="ECO:0007669"/>
    <property type="project" value="UniProtKB-UniRule"/>
</dbReference>
<proteinExistence type="inferred from homology"/>
<evidence type="ECO:0000313" key="10">
    <source>
        <dbReference type="Proteomes" id="UP000051027"/>
    </source>
</evidence>
<keyword evidence="3 8" id="KW-0375">Hydrogen ion transport</keyword>
<comment type="function">
    <text evidence="8">F(1)F(0) ATP synthase produces ATP from ADP in the presence of a proton or sodium gradient. F-type ATPases consist of two structural domains, F(1) containing the extramembraneous catalytic core and F(0) containing the membrane proton channel, linked together by a central stalk and a peripheral stalk. During catalysis, ATP synthesis in the catalytic domain of F(1) is coupled via a rotary mechanism of the central stalk subunits to proton translocation.</text>
</comment>
<comment type="similarity">
    <text evidence="8">Belongs to the ATPase delta chain family.</text>
</comment>
<organism evidence="9 10">
    <name type="scientific">SAR86 cluster bacterium BACL1 MAG-120820-bin45</name>
    <dbReference type="NCBI Taxonomy" id="1655612"/>
    <lineage>
        <taxon>Bacteria</taxon>
        <taxon>Pseudomonadati</taxon>
        <taxon>Pseudomonadota</taxon>
        <taxon>Gammaproteobacteria</taxon>
        <taxon>SAR86 cluster</taxon>
    </lineage>
</organism>
<dbReference type="Gene3D" id="1.10.520.20">
    <property type="entry name" value="N-terminal domain of the delta subunit of the F1F0-ATP synthase"/>
    <property type="match status" value="1"/>
</dbReference>
<evidence type="ECO:0000256" key="6">
    <source>
        <dbReference type="ARBA" id="ARBA00023196"/>
    </source>
</evidence>
<protein>
    <recommendedName>
        <fullName evidence="8">ATP synthase subunit delta</fullName>
    </recommendedName>
    <alternativeName>
        <fullName evidence="8">ATP synthase F(1) sector subunit delta</fullName>
    </alternativeName>
    <alternativeName>
        <fullName evidence="8">F-type ATPase subunit delta</fullName>
        <shortName evidence="8">F-ATPase subunit delta</shortName>
    </alternativeName>
</protein>
<dbReference type="InterPro" id="IPR026015">
    <property type="entry name" value="ATP_synth_OSCP/delta_N_sf"/>
</dbReference>
<evidence type="ECO:0000256" key="2">
    <source>
        <dbReference type="ARBA" id="ARBA00022448"/>
    </source>
</evidence>
<dbReference type="SUPFAM" id="SSF47928">
    <property type="entry name" value="N-terminal domain of the delta subunit of the F1F0-ATP synthase"/>
    <property type="match status" value="1"/>
</dbReference>
<dbReference type="InterPro" id="IPR000711">
    <property type="entry name" value="ATPase_OSCP/dsu"/>
</dbReference>
<evidence type="ECO:0000256" key="1">
    <source>
        <dbReference type="ARBA" id="ARBA00004370"/>
    </source>
</evidence>
<keyword evidence="8" id="KW-1003">Cell membrane</keyword>
<dbReference type="GO" id="GO:0005886">
    <property type="term" value="C:plasma membrane"/>
    <property type="evidence" value="ECO:0007669"/>
    <property type="project" value="UniProtKB-SubCell"/>
</dbReference>
<comment type="function">
    <text evidence="8">This protein is part of the stalk that links CF(0) to CF(1). It either transmits conformational changes from CF(0) to CF(1) or is implicated in proton conduction.</text>
</comment>
<dbReference type="PANTHER" id="PTHR11910">
    <property type="entry name" value="ATP SYNTHASE DELTA CHAIN"/>
    <property type="match status" value="1"/>
</dbReference>
<keyword evidence="7 8" id="KW-0066">ATP synthesis</keyword>
<dbReference type="NCBIfam" id="TIGR01145">
    <property type="entry name" value="ATP_synt_delta"/>
    <property type="match status" value="1"/>
</dbReference>
<dbReference type="GO" id="GO:0045259">
    <property type="term" value="C:proton-transporting ATP synthase complex"/>
    <property type="evidence" value="ECO:0007669"/>
    <property type="project" value="UniProtKB-KW"/>
</dbReference>
<name>A0A0R2UDH8_9GAMM</name>
<evidence type="ECO:0000256" key="7">
    <source>
        <dbReference type="ARBA" id="ARBA00023310"/>
    </source>
</evidence>
<dbReference type="NCBIfam" id="NF004402">
    <property type="entry name" value="PRK05758.2-2"/>
    <property type="match status" value="1"/>
</dbReference>
<sequence length="178" mass="19381">MIELSPLARPYAKAVFSAALDIGQHNGVAAELSILSLISQTKEVTALIEDPGLSKQKIAQTIIELCKDDLSKISINTIELLAENKRLNLINAICISYQDLLEEHNKTSSIVVNVASLPSEDNKNIIMQKLTTSYGEGSSIEFVEDPSIMGGLSIKIGDETLDLSIRGKVKKLVNQLNF</sequence>
<keyword evidence="6 8" id="KW-0139">CF(1)</keyword>
<dbReference type="STRING" id="1655612.ABS10_01840"/>
<keyword evidence="5 8" id="KW-0472">Membrane</keyword>